<organism evidence="1 2">
    <name type="scientific">Glomus cerebriforme</name>
    <dbReference type="NCBI Taxonomy" id="658196"/>
    <lineage>
        <taxon>Eukaryota</taxon>
        <taxon>Fungi</taxon>
        <taxon>Fungi incertae sedis</taxon>
        <taxon>Mucoromycota</taxon>
        <taxon>Glomeromycotina</taxon>
        <taxon>Glomeromycetes</taxon>
        <taxon>Glomerales</taxon>
        <taxon>Glomeraceae</taxon>
        <taxon>Glomus</taxon>
    </lineage>
</organism>
<keyword evidence="2" id="KW-1185">Reference proteome</keyword>
<dbReference type="STRING" id="658196.A0A397T5R2"/>
<protein>
    <submittedName>
        <fullName evidence="1">Uncharacterized protein</fullName>
    </submittedName>
</protein>
<comment type="caution">
    <text evidence="1">The sequence shown here is derived from an EMBL/GenBank/DDBJ whole genome shotgun (WGS) entry which is preliminary data.</text>
</comment>
<evidence type="ECO:0000313" key="2">
    <source>
        <dbReference type="Proteomes" id="UP000265703"/>
    </source>
</evidence>
<sequence>MDDNNVRQWATLPLYRIDINYRALKRLIFLKAGEAKMLIDSHHAQVTTHYIYTGDTIESSNDIETAIHNITETKVANLQPNHNQAEIKSLYEWIWPDQGEDAEFVCAKILSGIEEWEK</sequence>
<proteinExistence type="predicted"/>
<dbReference type="Proteomes" id="UP000265703">
    <property type="component" value="Unassembled WGS sequence"/>
</dbReference>
<evidence type="ECO:0000313" key="1">
    <source>
        <dbReference type="EMBL" id="RIA93670.1"/>
    </source>
</evidence>
<accession>A0A397T5R2</accession>
<dbReference type="EMBL" id="QKYT01000099">
    <property type="protein sequence ID" value="RIA93670.1"/>
    <property type="molecule type" value="Genomic_DNA"/>
</dbReference>
<dbReference type="OrthoDB" id="2400269at2759"/>
<reference evidence="1 2" key="1">
    <citation type="submission" date="2018-06" db="EMBL/GenBank/DDBJ databases">
        <title>Comparative genomics reveals the genomic features of Rhizophagus irregularis, R. cerebriforme, R. diaphanum and Gigaspora rosea, and their symbiotic lifestyle signature.</title>
        <authorList>
            <person name="Morin E."/>
            <person name="San Clemente H."/>
            <person name="Chen E.C.H."/>
            <person name="De La Providencia I."/>
            <person name="Hainaut M."/>
            <person name="Kuo A."/>
            <person name="Kohler A."/>
            <person name="Murat C."/>
            <person name="Tang N."/>
            <person name="Roy S."/>
            <person name="Loubradou J."/>
            <person name="Henrissat B."/>
            <person name="Grigoriev I.V."/>
            <person name="Corradi N."/>
            <person name="Roux C."/>
            <person name="Martin F.M."/>
        </authorList>
    </citation>
    <scope>NUCLEOTIDE SEQUENCE [LARGE SCALE GENOMIC DNA]</scope>
    <source>
        <strain evidence="1 2">DAOM 227022</strain>
    </source>
</reference>
<gene>
    <name evidence="1" type="ORF">C1645_819078</name>
</gene>
<dbReference type="AlphaFoldDB" id="A0A397T5R2"/>
<name>A0A397T5R2_9GLOM</name>